<protein>
    <submittedName>
        <fullName evidence="1">Uncharacterized protein</fullName>
    </submittedName>
</protein>
<organism evidence="1 2">
    <name type="scientific">Euroglyphus maynei</name>
    <name type="common">Mayne's house dust mite</name>
    <dbReference type="NCBI Taxonomy" id="6958"/>
    <lineage>
        <taxon>Eukaryota</taxon>
        <taxon>Metazoa</taxon>
        <taxon>Ecdysozoa</taxon>
        <taxon>Arthropoda</taxon>
        <taxon>Chelicerata</taxon>
        <taxon>Arachnida</taxon>
        <taxon>Acari</taxon>
        <taxon>Acariformes</taxon>
        <taxon>Sarcoptiformes</taxon>
        <taxon>Astigmata</taxon>
        <taxon>Psoroptidia</taxon>
        <taxon>Analgoidea</taxon>
        <taxon>Pyroglyphidae</taxon>
        <taxon>Pyroglyphinae</taxon>
        <taxon>Euroglyphus</taxon>
    </lineage>
</organism>
<proteinExistence type="predicted"/>
<gene>
    <name evidence="1" type="ORF">BLA29_006797</name>
</gene>
<dbReference type="EMBL" id="MUJZ01071172">
    <property type="protein sequence ID" value="OTF69305.1"/>
    <property type="molecule type" value="Genomic_DNA"/>
</dbReference>
<keyword evidence="2" id="KW-1185">Reference proteome</keyword>
<dbReference type="AlphaFoldDB" id="A0A1Y3AQ54"/>
<sequence length="85" mass="9339">MDPVNKRLHSDIDIHTGASNAVFATTAHNTNAIHNSERTTSTMINNNNKPITTTPTNIIRHQRGMATPQSIKSDKFVDLGKNITT</sequence>
<comment type="caution">
    <text evidence="1">The sequence shown here is derived from an EMBL/GenBank/DDBJ whole genome shotgun (WGS) entry which is preliminary data.</text>
</comment>
<dbReference type="Proteomes" id="UP000194236">
    <property type="component" value="Unassembled WGS sequence"/>
</dbReference>
<evidence type="ECO:0000313" key="2">
    <source>
        <dbReference type="Proteomes" id="UP000194236"/>
    </source>
</evidence>
<reference evidence="1 2" key="1">
    <citation type="submission" date="2017-03" db="EMBL/GenBank/DDBJ databases">
        <title>Genome Survey of Euroglyphus maynei.</title>
        <authorList>
            <person name="Arlian L.G."/>
            <person name="Morgan M.S."/>
            <person name="Rider S.D."/>
        </authorList>
    </citation>
    <scope>NUCLEOTIDE SEQUENCE [LARGE SCALE GENOMIC DNA]</scope>
    <source>
        <strain evidence="1">Arlian Lab</strain>
        <tissue evidence="1">Whole body</tissue>
    </source>
</reference>
<evidence type="ECO:0000313" key="1">
    <source>
        <dbReference type="EMBL" id="OTF69305.1"/>
    </source>
</evidence>
<name>A0A1Y3AQ54_EURMA</name>
<accession>A0A1Y3AQ54</accession>